<sequence>MVLRRLRYTRAICILLMGSAMFCALKPTSFTGTTQTTAIRLRGRALVARGAEKVPELPPFQQFPDDYDPDPLDKFIEWTSQLHILAAL</sequence>
<keyword evidence="3" id="KW-1185">Reference proteome</keyword>
<protein>
    <submittedName>
        <fullName evidence="2">Uncharacterized protein</fullName>
    </submittedName>
</protein>
<feature type="signal peptide" evidence="1">
    <location>
        <begin position="1"/>
        <end position="24"/>
    </location>
</feature>
<keyword evidence="1" id="KW-0732">Signal</keyword>
<comment type="caution">
    <text evidence="2">The sequence shown here is derived from an EMBL/GenBank/DDBJ whole genome shotgun (WGS) entry which is preliminary data.</text>
</comment>
<reference evidence="2" key="1">
    <citation type="submission" date="2021-02" db="EMBL/GenBank/DDBJ databases">
        <authorList>
            <person name="Dougan E. K."/>
            <person name="Rhodes N."/>
            <person name="Thang M."/>
            <person name="Chan C."/>
        </authorList>
    </citation>
    <scope>NUCLEOTIDE SEQUENCE</scope>
</reference>
<accession>A0A812VGG5</accession>
<dbReference type="EMBL" id="CAJNDS010002848">
    <property type="protein sequence ID" value="CAE7618446.1"/>
    <property type="molecule type" value="Genomic_DNA"/>
</dbReference>
<evidence type="ECO:0000256" key="1">
    <source>
        <dbReference type="SAM" id="SignalP"/>
    </source>
</evidence>
<evidence type="ECO:0000313" key="2">
    <source>
        <dbReference type="EMBL" id="CAE7618446.1"/>
    </source>
</evidence>
<name>A0A812VGG5_9DINO</name>
<dbReference type="Proteomes" id="UP000604046">
    <property type="component" value="Unassembled WGS sequence"/>
</dbReference>
<proteinExistence type="predicted"/>
<gene>
    <name evidence="2" type="ORF">SNAT2548_LOCUS35150</name>
</gene>
<dbReference type="AlphaFoldDB" id="A0A812VGG5"/>
<organism evidence="2 3">
    <name type="scientific">Symbiodinium natans</name>
    <dbReference type="NCBI Taxonomy" id="878477"/>
    <lineage>
        <taxon>Eukaryota</taxon>
        <taxon>Sar</taxon>
        <taxon>Alveolata</taxon>
        <taxon>Dinophyceae</taxon>
        <taxon>Suessiales</taxon>
        <taxon>Symbiodiniaceae</taxon>
        <taxon>Symbiodinium</taxon>
    </lineage>
</organism>
<feature type="chain" id="PRO_5032819083" evidence="1">
    <location>
        <begin position="25"/>
        <end position="88"/>
    </location>
</feature>
<evidence type="ECO:0000313" key="3">
    <source>
        <dbReference type="Proteomes" id="UP000604046"/>
    </source>
</evidence>